<evidence type="ECO:0000256" key="2">
    <source>
        <dbReference type="ARBA" id="ARBA00022692"/>
    </source>
</evidence>
<accession>A0AAW2YZZ8</accession>
<feature type="transmembrane region" description="Helical" evidence="5">
    <location>
        <begin position="295"/>
        <end position="319"/>
    </location>
</feature>
<dbReference type="GO" id="GO:0016020">
    <property type="term" value="C:membrane"/>
    <property type="evidence" value="ECO:0007669"/>
    <property type="project" value="UniProtKB-SubCell"/>
</dbReference>
<sequence length="466" mass="50474">MQNKDIELSDNTDVRYDISVQVDDNSQPDNTETNNDVFIPAANDVDDDTYIPDDEVIDEDAPVPEKKGNTFGMLFNLVNTTVGAGILALPYAFKEMGIVMGLLSLLLMGVLAAATLHFLSEASQIRRKYSYKALALDIFQTKWAGIAFESTVVIVGAGAMMSYTIIIGQLSSSLMTVFLKLVQAPQNVIDVLGNTILLTFIIMLVIVFPLCCLRHIQFLGYTSLLSILSALFVVVAIVIRCAQKGISGQLPGQISLVGSFSSILAAFPVVAFSLTSHVTLLPMIEQMRSPTVKKVSAVGAASVLVCISMYLSMAVSGYVLFAENTQDNILNSFDPSDTLIVFAKLCVLVVVILSYPLFLYSTRECSETVFFAERPFTWLRWIATAAIICMTTFVVSIIFPKINMVLGLSGATGSTLAASVFPSIFYFKISTKRANKIIAAVIGTFTGLTGIVSTIVITIDIIKSLT</sequence>
<reference evidence="7 8" key="1">
    <citation type="submission" date="2024-03" db="EMBL/GenBank/DDBJ databases">
        <title>The Acrasis kona genome and developmental transcriptomes reveal deep origins of eukaryotic multicellular pathways.</title>
        <authorList>
            <person name="Sheikh S."/>
            <person name="Fu C.-J."/>
            <person name="Brown M.W."/>
            <person name="Baldauf S.L."/>
        </authorList>
    </citation>
    <scope>NUCLEOTIDE SEQUENCE [LARGE SCALE GENOMIC DNA]</scope>
    <source>
        <strain evidence="7 8">ATCC MYA-3509</strain>
    </source>
</reference>
<dbReference type="GO" id="GO:0015179">
    <property type="term" value="F:L-amino acid transmembrane transporter activity"/>
    <property type="evidence" value="ECO:0007669"/>
    <property type="project" value="TreeGrafter"/>
</dbReference>
<feature type="transmembrane region" description="Helical" evidence="5">
    <location>
        <begin position="378"/>
        <end position="399"/>
    </location>
</feature>
<keyword evidence="4 5" id="KW-0472">Membrane</keyword>
<keyword evidence="2 5" id="KW-0812">Transmembrane</keyword>
<dbReference type="AlphaFoldDB" id="A0AAW2YZZ8"/>
<comment type="subcellular location">
    <subcellularLocation>
        <location evidence="1">Membrane</location>
        <topology evidence="1">Multi-pass membrane protein</topology>
    </subcellularLocation>
</comment>
<proteinExistence type="predicted"/>
<feature type="transmembrane region" description="Helical" evidence="5">
    <location>
        <begin position="259"/>
        <end position="283"/>
    </location>
</feature>
<feature type="transmembrane region" description="Helical" evidence="5">
    <location>
        <begin position="339"/>
        <end position="358"/>
    </location>
</feature>
<evidence type="ECO:0000313" key="8">
    <source>
        <dbReference type="Proteomes" id="UP001431209"/>
    </source>
</evidence>
<dbReference type="PANTHER" id="PTHR22950">
    <property type="entry name" value="AMINO ACID TRANSPORTER"/>
    <property type="match status" value="1"/>
</dbReference>
<dbReference type="EMBL" id="JAOPGA020000855">
    <property type="protein sequence ID" value="KAL0482446.1"/>
    <property type="molecule type" value="Genomic_DNA"/>
</dbReference>
<keyword evidence="3 5" id="KW-1133">Transmembrane helix</keyword>
<comment type="caution">
    <text evidence="7">The sequence shown here is derived from an EMBL/GenBank/DDBJ whole genome shotgun (WGS) entry which is preliminary data.</text>
</comment>
<dbReference type="InterPro" id="IPR013057">
    <property type="entry name" value="AA_transpt_TM"/>
</dbReference>
<name>A0AAW2YZZ8_9EUKA</name>
<feature type="transmembrane region" description="Helical" evidence="5">
    <location>
        <begin position="74"/>
        <end position="93"/>
    </location>
</feature>
<gene>
    <name evidence="7" type="ORF">AKO1_013087</name>
</gene>
<feature type="transmembrane region" description="Helical" evidence="5">
    <location>
        <begin position="218"/>
        <end position="239"/>
    </location>
</feature>
<feature type="transmembrane region" description="Helical" evidence="5">
    <location>
        <begin position="191"/>
        <end position="211"/>
    </location>
</feature>
<keyword evidence="8" id="KW-1185">Reference proteome</keyword>
<evidence type="ECO:0000256" key="1">
    <source>
        <dbReference type="ARBA" id="ARBA00004141"/>
    </source>
</evidence>
<feature type="domain" description="Amino acid transporter transmembrane" evidence="6">
    <location>
        <begin position="68"/>
        <end position="458"/>
    </location>
</feature>
<dbReference type="Proteomes" id="UP001431209">
    <property type="component" value="Unassembled WGS sequence"/>
</dbReference>
<feature type="transmembrane region" description="Helical" evidence="5">
    <location>
        <begin position="437"/>
        <end position="462"/>
    </location>
</feature>
<evidence type="ECO:0000313" key="7">
    <source>
        <dbReference type="EMBL" id="KAL0482446.1"/>
    </source>
</evidence>
<organism evidence="7 8">
    <name type="scientific">Acrasis kona</name>
    <dbReference type="NCBI Taxonomy" id="1008807"/>
    <lineage>
        <taxon>Eukaryota</taxon>
        <taxon>Discoba</taxon>
        <taxon>Heterolobosea</taxon>
        <taxon>Tetramitia</taxon>
        <taxon>Eutetramitia</taxon>
        <taxon>Acrasidae</taxon>
        <taxon>Acrasis</taxon>
    </lineage>
</organism>
<evidence type="ECO:0000256" key="5">
    <source>
        <dbReference type="SAM" id="Phobius"/>
    </source>
</evidence>
<dbReference type="Pfam" id="PF01490">
    <property type="entry name" value="Aa_trans"/>
    <property type="match status" value="1"/>
</dbReference>
<protein>
    <submittedName>
        <fullName evidence="7">Sodium-coupled neutral amino acid transporter</fullName>
    </submittedName>
</protein>
<evidence type="ECO:0000256" key="4">
    <source>
        <dbReference type="ARBA" id="ARBA00023136"/>
    </source>
</evidence>
<evidence type="ECO:0000259" key="6">
    <source>
        <dbReference type="Pfam" id="PF01490"/>
    </source>
</evidence>
<dbReference type="PANTHER" id="PTHR22950:SF702">
    <property type="entry name" value="AMINO ACID TRANSPORTER PROTEIN"/>
    <property type="match status" value="1"/>
</dbReference>
<evidence type="ECO:0000256" key="3">
    <source>
        <dbReference type="ARBA" id="ARBA00022989"/>
    </source>
</evidence>
<feature type="transmembrane region" description="Helical" evidence="5">
    <location>
        <begin position="99"/>
        <end position="119"/>
    </location>
</feature>
<feature type="transmembrane region" description="Helical" evidence="5">
    <location>
        <begin position="405"/>
        <end position="425"/>
    </location>
</feature>
<feature type="transmembrane region" description="Helical" evidence="5">
    <location>
        <begin position="152"/>
        <end position="171"/>
    </location>
</feature>